<protein>
    <submittedName>
        <fullName evidence="1">5-carboxymethyl-2-hydroxymuconate delta isomerase</fullName>
    </submittedName>
</protein>
<dbReference type="EMBL" id="SLXK01000004">
    <property type="protein sequence ID" value="TCP30860.1"/>
    <property type="molecule type" value="Genomic_DNA"/>
</dbReference>
<name>A0A4R2P7F2_9BACL</name>
<dbReference type="RefSeq" id="WP_132744095.1">
    <property type="nucleotide sequence ID" value="NZ_SLXK01000004.1"/>
</dbReference>
<accession>A0A4R2P7F2</accession>
<dbReference type="CDD" id="cd00580">
    <property type="entry name" value="CHMI"/>
    <property type="match status" value="1"/>
</dbReference>
<evidence type="ECO:0000313" key="1">
    <source>
        <dbReference type="EMBL" id="TCP30860.1"/>
    </source>
</evidence>
<organism evidence="1 2">
    <name type="scientific">Scopulibacillus darangshiensis</name>
    <dbReference type="NCBI Taxonomy" id="442528"/>
    <lineage>
        <taxon>Bacteria</taxon>
        <taxon>Bacillati</taxon>
        <taxon>Bacillota</taxon>
        <taxon>Bacilli</taxon>
        <taxon>Bacillales</taxon>
        <taxon>Sporolactobacillaceae</taxon>
        <taxon>Scopulibacillus</taxon>
    </lineage>
</organism>
<evidence type="ECO:0000313" key="2">
    <source>
        <dbReference type="Proteomes" id="UP000295416"/>
    </source>
</evidence>
<dbReference type="SUPFAM" id="SSF55331">
    <property type="entry name" value="Tautomerase/MIF"/>
    <property type="match status" value="1"/>
</dbReference>
<dbReference type="Gene3D" id="3.30.429.10">
    <property type="entry name" value="Macrophage Migration Inhibitory Factor"/>
    <property type="match status" value="1"/>
</dbReference>
<reference evidence="1 2" key="1">
    <citation type="submission" date="2019-03" db="EMBL/GenBank/DDBJ databases">
        <title>Genomic Encyclopedia of Type Strains, Phase IV (KMG-IV): sequencing the most valuable type-strain genomes for metagenomic binning, comparative biology and taxonomic classification.</title>
        <authorList>
            <person name="Goeker M."/>
        </authorList>
    </citation>
    <scope>NUCLEOTIDE SEQUENCE [LARGE SCALE GENOMIC DNA]</scope>
    <source>
        <strain evidence="1 2">DSM 19377</strain>
    </source>
</reference>
<dbReference type="OrthoDB" id="9814215at2"/>
<sequence>MPHFIIEYTDNLKEDGDIPGLLKKVNDVLIARGDTFPIGGIRSRAIELHDYRAADGAEDDAFVHAALKIGSGRTEEQKKEACDALFDVIKSHFASLFEKRYLALSMELIEFSHATYKYNNIHSRFKK</sequence>
<comment type="caution">
    <text evidence="1">The sequence shown here is derived from an EMBL/GenBank/DDBJ whole genome shotgun (WGS) entry which is preliminary data.</text>
</comment>
<dbReference type="Proteomes" id="UP000295416">
    <property type="component" value="Unassembled WGS sequence"/>
</dbReference>
<keyword evidence="2" id="KW-1185">Reference proteome</keyword>
<keyword evidence="1" id="KW-0413">Isomerase</keyword>
<dbReference type="PANTHER" id="PTHR37950">
    <property type="entry name" value="4-HYDROXYPHENYLACETATE CATABOLISM PROTEIN"/>
    <property type="match status" value="1"/>
</dbReference>
<dbReference type="InterPro" id="IPR014347">
    <property type="entry name" value="Tautomerase/MIF_sf"/>
</dbReference>
<dbReference type="AlphaFoldDB" id="A0A4R2P7F2"/>
<dbReference type="InterPro" id="IPR004220">
    <property type="entry name" value="5-COMe_2-OHmuconate_Isoase"/>
</dbReference>
<proteinExistence type="predicted"/>
<dbReference type="Pfam" id="PF02962">
    <property type="entry name" value="CHMI"/>
    <property type="match status" value="1"/>
</dbReference>
<dbReference type="PANTHER" id="PTHR37950:SF1">
    <property type="entry name" value="4-HYDROXYPHENYLACETATE CATABOLISM PROTEIN"/>
    <property type="match status" value="1"/>
</dbReference>
<dbReference type="GO" id="GO:0008704">
    <property type="term" value="F:5-carboxymethyl-2-hydroxymuconate delta-isomerase activity"/>
    <property type="evidence" value="ECO:0007669"/>
    <property type="project" value="InterPro"/>
</dbReference>
<gene>
    <name evidence="1" type="ORF">EV207_10439</name>
</gene>